<feature type="compositionally biased region" description="Basic residues" evidence="1">
    <location>
        <begin position="105"/>
        <end position="114"/>
    </location>
</feature>
<accession>A0A7Z7J955</accession>
<protein>
    <submittedName>
        <fullName evidence="3">Uncharacterized protein</fullName>
    </submittedName>
</protein>
<organism evidence="3">
    <name type="scientific">Cupriavidus taiwanensis</name>
    <dbReference type="NCBI Taxonomy" id="164546"/>
    <lineage>
        <taxon>Bacteria</taxon>
        <taxon>Pseudomonadati</taxon>
        <taxon>Pseudomonadota</taxon>
        <taxon>Betaproteobacteria</taxon>
        <taxon>Burkholderiales</taxon>
        <taxon>Burkholderiaceae</taxon>
        <taxon>Cupriavidus</taxon>
    </lineage>
</organism>
<dbReference type="Proteomes" id="UP000257139">
    <property type="component" value="Chromosome CBM2594_a"/>
</dbReference>
<evidence type="ECO:0000256" key="2">
    <source>
        <dbReference type="SAM" id="Phobius"/>
    </source>
</evidence>
<feature type="compositionally biased region" description="Pro residues" evidence="1">
    <location>
        <begin position="180"/>
        <end position="192"/>
    </location>
</feature>
<comment type="caution">
    <text evidence="3">The sequence shown here is derived from an EMBL/GenBank/DDBJ whole genome shotgun (WGS) entry which is preliminary data.</text>
</comment>
<dbReference type="EMBL" id="OGUU01000008">
    <property type="protein sequence ID" value="SPC09370.1"/>
    <property type="molecule type" value="Genomic_DNA"/>
</dbReference>
<reference evidence="3" key="1">
    <citation type="submission" date="2018-01" db="EMBL/GenBank/DDBJ databases">
        <authorList>
            <person name="Clerissi C."/>
        </authorList>
    </citation>
    <scope>NUCLEOTIDE SEQUENCE [LARGE SCALE GENOMIC DNA]</scope>
    <source>
        <strain evidence="3">Cupriavidus taiwanensis STM 6021</strain>
    </source>
</reference>
<keyword evidence="2" id="KW-0812">Transmembrane</keyword>
<name>A0A7Z7J955_9BURK</name>
<feature type="compositionally biased region" description="Low complexity" evidence="1">
    <location>
        <begin position="193"/>
        <end position="206"/>
    </location>
</feature>
<sequence length="206" mass="21868">MEAQPDGPGIAAPLGRLHAGQGNHARAHPYRRGAVVGGAGRRQETRAAELHPSLAEPGAVCRSGDARGGAARPRAPRGLRAPAGAEGNDRAGGLLSGAGRLGYPRVRHRPHPRGRLPIMKTATPTSAAAVIVELLVFWAAMLAAYLLMKRAGCFSQPVLYPDLEHPFRYWWAQRLGRQPAPLPPSAPPPSAPPSSQQRAQQNARRA</sequence>
<proteinExistence type="predicted"/>
<keyword evidence="2" id="KW-1133">Transmembrane helix</keyword>
<gene>
    <name evidence="3" type="ORF">CBM2594_A40693</name>
</gene>
<evidence type="ECO:0000256" key="1">
    <source>
        <dbReference type="SAM" id="MobiDB-lite"/>
    </source>
</evidence>
<keyword evidence="2" id="KW-0472">Membrane</keyword>
<evidence type="ECO:0000313" key="3">
    <source>
        <dbReference type="EMBL" id="SPC09370.1"/>
    </source>
</evidence>
<dbReference type="AlphaFoldDB" id="A0A7Z7J955"/>
<feature type="compositionally biased region" description="Low complexity" evidence="1">
    <location>
        <begin position="68"/>
        <end position="93"/>
    </location>
</feature>
<feature type="transmembrane region" description="Helical" evidence="2">
    <location>
        <begin position="127"/>
        <end position="147"/>
    </location>
</feature>
<feature type="region of interest" description="Disordered" evidence="1">
    <location>
        <begin position="1"/>
        <end position="119"/>
    </location>
</feature>
<feature type="region of interest" description="Disordered" evidence="1">
    <location>
        <begin position="178"/>
        <end position="206"/>
    </location>
</feature>